<proteinExistence type="predicted"/>
<evidence type="ECO:0000313" key="1">
    <source>
        <dbReference type="EMBL" id="KAK7080004.1"/>
    </source>
</evidence>
<dbReference type="EMBL" id="JAXCGZ010006204">
    <property type="protein sequence ID" value="KAK7080004.1"/>
    <property type="molecule type" value="Genomic_DNA"/>
</dbReference>
<name>A0AAN9AA51_HALRR</name>
<keyword evidence="2" id="KW-1185">Reference proteome</keyword>
<evidence type="ECO:0000313" key="2">
    <source>
        <dbReference type="Proteomes" id="UP001381693"/>
    </source>
</evidence>
<organism evidence="1 2">
    <name type="scientific">Halocaridina rubra</name>
    <name type="common">Hawaiian red shrimp</name>
    <dbReference type="NCBI Taxonomy" id="373956"/>
    <lineage>
        <taxon>Eukaryota</taxon>
        <taxon>Metazoa</taxon>
        <taxon>Ecdysozoa</taxon>
        <taxon>Arthropoda</taxon>
        <taxon>Crustacea</taxon>
        <taxon>Multicrustacea</taxon>
        <taxon>Malacostraca</taxon>
        <taxon>Eumalacostraca</taxon>
        <taxon>Eucarida</taxon>
        <taxon>Decapoda</taxon>
        <taxon>Pleocyemata</taxon>
        <taxon>Caridea</taxon>
        <taxon>Atyoidea</taxon>
        <taxon>Atyidae</taxon>
        <taxon>Halocaridina</taxon>
    </lineage>
</organism>
<protein>
    <submittedName>
        <fullName evidence="1">Uncharacterized protein</fullName>
    </submittedName>
</protein>
<feature type="non-terminal residue" evidence="1">
    <location>
        <position position="1"/>
    </location>
</feature>
<comment type="caution">
    <text evidence="1">The sequence shown here is derived from an EMBL/GenBank/DDBJ whole genome shotgun (WGS) entry which is preliminary data.</text>
</comment>
<accession>A0AAN9AA51</accession>
<dbReference type="AlphaFoldDB" id="A0AAN9AA51"/>
<sequence>NARGWNCKAQEKCKECYLAWRRRRSGARHSTAGTNAVAIEESPLSHISSITPTCQSQEQCWTPPTAVPQAVVLQHHIFTLGEWRCARVTRYPTVKLRISIDYTAPGSHHATRSPMFADVDAISDSGAQSDI</sequence>
<reference evidence="1 2" key="1">
    <citation type="submission" date="2023-11" db="EMBL/GenBank/DDBJ databases">
        <title>Halocaridina rubra genome assembly.</title>
        <authorList>
            <person name="Smith C."/>
        </authorList>
    </citation>
    <scope>NUCLEOTIDE SEQUENCE [LARGE SCALE GENOMIC DNA]</scope>
    <source>
        <strain evidence="1">EP-1</strain>
        <tissue evidence="1">Whole</tissue>
    </source>
</reference>
<gene>
    <name evidence="1" type="ORF">SK128_002856</name>
</gene>
<dbReference type="Proteomes" id="UP001381693">
    <property type="component" value="Unassembled WGS sequence"/>
</dbReference>